<dbReference type="SUPFAM" id="SSF103473">
    <property type="entry name" value="MFS general substrate transporter"/>
    <property type="match status" value="1"/>
</dbReference>
<sequence length="385" mass="41098">MGISIHGIASTWADVLKRVGQSKSLLVVVTSTLGSLTYDPDVWNAVCRWTGIGRGEWTKADTVRIPLGLNFITALIGLWSASRMVESGHMAEGGAEGETETAPADTERQSEAAPPTDTTETETSDADGTHPIRAAFSQALSTGSWILTCRPLYLVMLAATVLNHAARFLVTINARYMVAIGYPEGSLGVISSITGLLGIPTAALSLRMTRTMRPGPAFLLTSLVTVVAMGLLSLFIPWYGVLVSMLQYVSCLLPMPIVSVATHSLTKDPTQRATVVSFQSLLSMCGYGLACVVYSLVFDSDTEEGLRGSYAWFGPYQIMATLAVVLVVGVCLRKERREGGSELATFMAEVISKAPETPKSDTKTDTDGCTDTIEASGETHADDQV</sequence>
<gene>
    <name evidence="3" type="ORF">KIPB_002748</name>
    <name evidence="4" type="ORF">KIPB_005666</name>
</gene>
<dbReference type="EMBL" id="BDIP01000482">
    <property type="protein sequence ID" value="GIQ81739.1"/>
    <property type="molecule type" value="Genomic_DNA"/>
</dbReference>
<dbReference type="Proteomes" id="UP000265618">
    <property type="component" value="Unassembled WGS sequence"/>
</dbReference>
<feature type="compositionally biased region" description="Basic and acidic residues" evidence="1">
    <location>
        <begin position="356"/>
        <end position="366"/>
    </location>
</feature>
<dbReference type="Gene3D" id="1.20.1250.20">
    <property type="entry name" value="MFS general substrate transporter like domains"/>
    <property type="match status" value="1"/>
</dbReference>
<evidence type="ECO:0000256" key="1">
    <source>
        <dbReference type="SAM" id="MobiDB-lite"/>
    </source>
</evidence>
<feature type="transmembrane region" description="Helical" evidence="2">
    <location>
        <begin position="218"/>
        <end position="239"/>
    </location>
</feature>
<feature type="transmembrane region" description="Helical" evidence="2">
    <location>
        <begin position="186"/>
        <end position="206"/>
    </location>
</feature>
<keyword evidence="2" id="KW-0472">Membrane</keyword>
<proteinExistence type="predicted"/>
<keyword evidence="2" id="KW-1133">Transmembrane helix</keyword>
<evidence type="ECO:0000313" key="3">
    <source>
        <dbReference type="EMBL" id="GIQ81739.1"/>
    </source>
</evidence>
<feature type="region of interest" description="Disordered" evidence="1">
    <location>
        <begin position="355"/>
        <end position="385"/>
    </location>
</feature>
<evidence type="ECO:0000313" key="4">
    <source>
        <dbReference type="EMBL" id="GIQ84215.1"/>
    </source>
</evidence>
<organism evidence="4 5">
    <name type="scientific">Kipferlia bialata</name>
    <dbReference type="NCBI Taxonomy" id="797122"/>
    <lineage>
        <taxon>Eukaryota</taxon>
        <taxon>Metamonada</taxon>
        <taxon>Carpediemonas-like organisms</taxon>
        <taxon>Kipferlia</taxon>
    </lineage>
</organism>
<evidence type="ECO:0000313" key="5">
    <source>
        <dbReference type="Proteomes" id="UP000265618"/>
    </source>
</evidence>
<reference evidence="4 5" key="2">
    <citation type="journal article" date="2018" name="PLoS ONE">
        <title>The draft genome of Kipferlia bialata reveals reductive genome evolution in fornicate parasites.</title>
        <authorList>
            <person name="Tanifuji G."/>
            <person name="Takabayashi S."/>
            <person name="Kume K."/>
            <person name="Takagi M."/>
            <person name="Nakayama T."/>
            <person name="Kamikawa R."/>
            <person name="Inagaki Y."/>
            <person name="Hashimoto T."/>
        </authorList>
    </citation>
    <scope>NUCLEOTIDE SEQUENCE [LARGE SCALE GENOMIC DNA]</scope>
    <source>
        <strain evidence="4">NY0173</strain>
    </source>
</reference>
<accession>A0A9K3CXH6</accession>
<feature type="transmembrane region" description="Helical" evidence="2">
    <location>
        <begin position="245"/>
        <end position="266"/>
    </location>
</feature>
<feature type="transmembrane region" description="Helical" evidence="2">
    <location>
        <begin position="278"/>
        <end position="298"/>
    </location>
</feature>
<evidence type="ECO:0000256" key="2">
    <source>
        <dbReference type="SAM" id="Phobius"/>
    </source>
</evidence>
<dbReference type="InterPro" id="IPR036259">
    <property type="entry name" value="MFS_trans_sf"/>
</dbReference>
<reference evidence="4" key="1">
    <citation type="submission" date="2016-10" db="EMBL/GenBank/DDBJ databases">
        <authorList>
            <person name="Tanifuji G."/>
            <person name="Kume K."/>
            <person name="Nakayama T."/>
            <person name="Takabayashi S."/>
            <person name="Hashimoto T."/>
        </authorList>
    </citation>
    <scope>NUCLEOTIDE SEQUENCE</scope>
    <source>
        <strain evidence="4">NY0173</strain>
    </source>
</reference>
<dbReference type="AlphaFoldDB" id="A0A9K3CXH6"/>
<comment type="caution">
    <text evidence="4">The sequence shown here is derived from an EMBL/GenBank/DDBJ whole genome shotgun (WGS) entry which is preliminary data.</text>
</comment>
<feature type="region of interest" description="Disordered" evidence="1">
    <location>
        <begin position="89"/>
        <end position="128"/>
    </location>
</feature>
<dbReference type="EMBL" id="BDIP01001353">
    <property type="protein sequence ID" value="GIQ84215.1"/>
    <property type="molecule type" value="Genomic_DNA"/>
</dbReference>
<protein>
    <submittedName>
        <fullName evidence="4">Uncharacterized protein</fullName>
    </submittedName>
</protein>
<feature type="transmembrane region" description="Helical" evidence="2">
    <location>
        <begin position="310"/>
        <end position="332"/>
    </location>
</feature>
<name>A0A9K3CXH6_9EUKA</name>
<keyword evidence="5" id="KW-1185">Reference proteome</keyword>
<keyword evidence="2" id="KW-0812">Transmembrane</keyword>